<dbReference type="AlphaFoldDB" id="A0AAE1L6A5"/>
<dbReference type="Proteomes" id="UP001219518">
    <property type="component" value="Unassembled WGS sequence"/>
</dbReference>
<organism evidence="1 2">
    <name type="scientific">Frankliniella fusca</name>
    <dbReference type="NCBI Taxonomy" id="407009"/>
    <lineage>
        <taxon>Eukaryota</taxon>
        <taxon>Metazoa</taxon>
        <taxon>Ecdysozoa</taxon>
        <taxon>Arthropoda</taxon>
        <taxon>Hexapoda</taxon>
        <taxon>Insecta</taxon>
        <taxon>Pterygota</taxon>
        <taxon>Neoptera</taxon>
        <taxon>Paraneoptera</taxon>
        <taxon>Thysanoptera</taxon>
        <taxon>Terebrantia</taxon>
        <taxon>Thripoidea</taxon>
        <taxon>Thripidae</taxon>
        <taxon>Frankliniella</taxon>
    </lineage>
</organism>
<evidence type="ECO:0000313" key="2">
    <source>
        <dbReference type="Proteomes" id="UP001219518"/>
    </source>
</evidence>
<name>A0AAE1L6A5_9NEOP</name>
<proteinExistence type="predicted"/>
<protein>
    <submittedName>
        <fullName evidence="1">NACHT, LRR and PYD domains-containing protein 6</fullName>
    </submittedName>
</protein>
<reference evidence="1" key="1">
    <citation type="submission" date="2021-07" db="EMBL/GenBank/DDBJ databases">
        <authorList>
            <person name="Catto M.A."/>
            <person name="Jacobson A."/>
            <person name="Kennedy G."/>
            <person name="Labadie P."/>
            <person name="Hunt B.G."/>
            <person name="Srinivasan R."/>
        </authorList>
    </citation>
    <scope>NUCLEOTIDE SEQUENCE</scope>
    <source>
        <strain evidence="1">PL_HMW_Pooled</strain>
        <tissue evidence="1">Head</tissue>
    </source>
</reference>
<comment type="caution">
    <text evidence="1">The sequence shown here is derived from an EMBL/GenBank/DDBJ whole genome shotgun (WGS) entry which is preliminary data.</text>
</comment>
<gene>
    <name evidence="1" type="ORF">KUF71_018592</name>
</gene>
<accession>A0AAE1L6A5</accession>
<reference evidence="1" key="2">
    <citation type="journal article" date="2023" name="BMC Genomics">
        <title>Pest status, molecular evolution, and epigenetic factors derived from the genome assembly of Frankliniella fusca, a thysanopteran phytovirus vector.</title>
        <authorList>
            <person name="Catto M.A."/>
            <person name="Labadie P.E."/>
            <person name="Jacobson A.L."/>
            <person name="Kennedy G.G."/>
            <person name="Srinivasan R."/>
            <person name="Hunt B.G."/>
        </authorList>
    </citation>
    <scope>NUCLEOTIDE SEQUENCE</scope>
    <source>
        <strain evidence="1">PL_HMW_Pooled</strain>
    </source>
</reference>
<evidence type="ECO:0000313" key="1">
    <source>
        <dbReference type="EMBL" id="KAK3907955.1"/>
    </source>
</evidence>
<dbReference type="EMBL" id="JAHWGI010000026">
    <property type="protein sequence ID" value="KAK3907955.1"/>
    <property type="molecule type" value="Genomic_DNA"/>
</dbReference>
<sequence length="76" mass="8820">MGFGLNPLFRFTAEFALKQSKYSTCHLSICRVDDKSLRVADALNNLSLLHFRLFEYQKPTRHNGFLQSNKGNPLRF</sequence>
<keyword evidence="2" id="KW-1185">Reference proteome</keyword>